<keyword evidence="2" id="KW-0472">Membrane</keyword>
<evidence type="ECO:0000313" key="4">
    <source>
        <dbReference type="Proteomes" id="UP001163203"/>
    </source>
</evidence>
<dbReference type="InterPro" id="IPR045924">
    <property type="entry name" value="DUF6343"/>
</dbReference>
<dbReference type="Pfam" id="PF19870">
    <property type="entry name" value="DUF6343"/>
    <property type="match status" value="1"/>
</dbReference>
<dbReference type="RefSeq" id="WP_268755482.1">
    <property type="nucleotide sequence ID" value="NZ_CP113836.1"/>
</dbReference>
<evidence type="ECO:0000256" key="2">
    <source>
        <dbReference type="SAM" id="Phobius"/>
    </source>
</evidence>
<evidence type="ECO:0000256" key="1">
    <source>
        <dbReference type="SAM" id="MobiDB-lite"/>
    </source>
</evidence>
<proteinExistence type="predicted"/>
<feature type="compositionally biased region" description="Basic and acidic residues" evidence="1">
    <location>
        <begin position="1"/>
        <end position="16"/>
    </location>
</feature>
<sequence length="95" mass="10480">MKFPREKPRTREEYERGLPGYHDPTSGYGGAAPAYSALTLRLVLSALGFVVCVGAAVLFGYFQLWWISGILAILAVGAVIDFLWVLHRKQRGEPG</sequence>
<reference evidence="3" key="1">
    <citation type="submission" date="2022-11" db="EMBL/GenBank/DDBJ databases">
        <authorList>
            <person name="Mo P."/>
        </authorList>
    </citation>
    <scope>NUCLEOTIDE SEQUENCE</scope>
    <source>
        <strain evidence="3">HUAS 11-8</strain>
    </source>
</reference>
<gene>
    <name evidence="3" type="ORF">ORV05_31170</name>
</gene>
<name>A0ABY7B3D7_9PSEU</name>
<feature type="transmembrane region" description="Helical" evidence="2">
    <location>
        <begin position="38"/>
        <end position="59"/>
    </location>
</feature>
<dbReference type="EMBL" id="CP113836">
    <property type="protein sequence ID" value="WAL65318.1"/>
    <property type="molecule type" value="Genomic_DNA"/>
</dbReference>
<protein>
    <submittedName>
        <fullName evidence="3">Uncharacterized protein</fullName>
    </submittedName>
</protein>
<keyword evidence="4" id="KW-1185">Reference proteome</keyword>
<evidence type="ECO:0000313" key="3">
    <source>
        <dbReference type="EMBL" id="WAL65318.1"/>
    </source>
</evidence>
<feature type="region of interest" description="Disordered" evidence="1">
    <location>
        <begin position="1"/>
        <end position="22"/>
    </location>
</feature>
<accession>A0ABY7B3D7</accession>
<keyword evidence="2" id="KW-0812">Transmembrane</keyword>
<keyword evidence="2" id="KW-1133">Transmembrane helix</keyword>
<feature type="transmembrane region" description="Helical" evidence="2">
    <location>
        <begin position="65"/>
        <end position="86"/>
    </location>
</feature>
<dbReference type="Proteomes" id="UP001163203">
    <property type="component" value="Chromosome"/>
</dbReference>
<organism evidence="3 4">
    <name type="scientific">Amycolatopsis cynarae</name>
    <dbReference type="NCBI Taxonomy" id="2995223"/>
    <lineage>
        <taxon>Bacteria</taxon>
        <taxon>Bacillati</taxon>
        <taxon>Actinomycetota</taxon>
        <taxon>Actinomycetes</taxon>
        <taxon>Pseudonocardiales</taxon>
        <taxon>Pseudonocardiaceae</taxon>
        <taxon>Amycolatopsis</taxon>
    </lineage>
</organism>